<name>A0A8T0Q115_PANVG</name>
<dbReference type="AlphaFoldDB" id="A0A8T0Q115"/>
<keyword evidence="3" id="KW-1185">Reference proteome</keyword>
<protein>
    <submittedName>
        <fullName evidence="2">Uncharacterized protein</fullName>
    </submittedName>
</protein>
<dbReference type="EMBL" id="CM029051">
    <property type="protein sequence ID" value="KAG2564004.1"/>
    <property type="molecule type" value="Genomic_DNA"/>
</dbReference>
<feature type="region of interest" description="Disordered" evidence="1">
    <location>
        <begin position="1"/>
        <end position="104"/>
    </location>
</feature>
<proteinExistence type="predicted"/>
<comment type="caution">
    <text evidence="2">The sequence shown here is derived from an EMBL/GenBank/DDBJ whole genome shotgun (WGS) entry which is preliminary data.</text>
</comment>
<organism evidence="2 3">
    <name type="scientific">Panicum virgatum</name>
    <name type="common">Blackwell switchgrass</name>
    <dbReference type="NCBI Taxonomy" id="38727"/>
    <lineage>
        <taxon>Eukaryota</taxon>
        <taxon>Viridiplantae</taxon>
        <taxon>Streptophyta</taxon>
        <taxon>Embryophyta</taxon>
        <taxon>Tracheophyta</taxon>
        <taxon>Spermatophyta</taxon>
        <taxon>Magnoliopsida</taxon>
        <taxon>Liliopsida</taxon>
        <taxon>Poales</taxon>
        <taxon>Poaceae</taxon>
        <taxon>PACMAD clade</taxon>
        <taxon>Panicoideae</taxon>
        <taxon>Panicodae</taxon>
        <taxon>Paniceae</taxon>
        <taxon>Panicinae</taxon>
        <taxon>Panicum</taxon>
        <taxon>Panicum sect. Hiantes</taxon>
    </lineage>
</organism>
<reference evidence="2" key="1">
    <citation type="submission" date="2020-05" db="EMBL/GenBank/DDBJ databases">
        <title>WGS assembly of Panicum virgatum.</title>
        <authorList>
            <person name="Lovell J.T."/>
            <person name="Jenkins J."/>
            <person name="Shu S."/>
            <person name="Juenger T.E."/>
            <person name="Schmutz J."/>
        </authorList>
    </citation>
    <scope>NUCLEOTIDE SEQUENCE</scope>
    <source>
        <strain evidence="2">AP13</strain>
    </source>
</reference>
<feature type="compositionally biased region" description="Basic and acidic residues" evidence="1">
    <location>
        <begin position="35"/>
        <end position="44"/>
    </location>
</feature>
<dbReference type="Proteomes" id="UP000823388">
    <property type="component" value="Chromosome 8K"/>
</dbReference>
<accession>A0A8T0Q115</accession>
<evidence type="ECO:0000313" key="2">
    <source>
        <dbReference type="EMBL" id="KAG2564004.1"/>
    </source>
</evidence>
<evidence type="ECO:0000313" key="3">
    <source>
        <dbReference type="Proteomes" id="UP000823388"/>
    </source>
</evidence>
<gene>
    <name evidence="2" type="ORF">PVAP13_8KG379802</name>
</gene>
<sequence length="123" mass="12271">MPEISEGASLCPGESGQQARGAPDSRAGGQPLAAARREAHRGAELSRPGGCAAARPRPPVPASSQPPLGSGPGRHVQQRPTQTKPSGPSPGAGPHVAQLAALGQAQEEAGRLAGGFAYRSTAQ</sequence>
<evidence type="ECO:0000256" key="1">
    <source>
        <dbReference type="SAM" id="MobiDB-lite"/>
    </source>
</evidence>
<feature type="compositionally biased region" description="Low complexity" evidence="1">
    <location>
        <begin position="46"/>
        <end position="55"/>
    </location>
</feature>